<dbReference type="PANTHER" id="PTHR42788:SF10">
    <property type="entry name" value="ABC TRANSPORTER ATP-BINDING PROTEIN"/>
    <property type="match status" value="1"/>
</dbReference>
<evidence type="ECO:0000313" key="6">
    <source>
        <dbReference type="EMBL" id="OWJ63980.1"/>
    </source>
</evidence>
<reference evidence="7" key="1">
    <citation type="submission" date="2017-05" db="EMBL/GenBank/DDBJ databases">
        <authorList>
            <person name="Macchi M."/>
            <person name="Festa S."/>
            <person name="Coppotelli B.M."/>
            <person name="Morelli I.S."/>
        </authorList>
    </citation>
    <scope>NUCLEOTIDE SEQUENCE [LARGE SCALE GENOMIC DNA]</scope>
    <source>
        <strain evidence="7">I</strain>
    </source>
</reference>
<keyword evidence="7" id="KW-1185">Reference proteome</keyword>
<dbReference type="AlphaFoldDB" id="A0A211ZFG0"/>
<evidence type="ECO:0000256" key="2">
    <source>
        <dbReference type="ARBA" id="ARBA00022448"/>
    </source>
</evidence>
<dbReference type="SMART" id="SM00382">
    <property type="entry name" value="AAA"/>
    <property type="match status" value="1"/>
</dbReference>
<dbReference type="Proteomes" id="UP000196655">
    <property type="component" value="Unassembled WGS sequence"/>
</dbReference>
<dbReference type="CDD" id="cd03293">
    <property type="entry name" value="ABC_NrtD_SsuB_transporters"/>
    <property type="match status" value="1"/>
</dbReference>
<dbReference type="STRING" id="1122125.GCA_000423185_04888"/>
<gene>
    <name evidence="6" type="ORF">BWR60_26960</name>
</gene>
<dbReference type="GO" id="GO:0016887">
    <property type="term" value="F:ATP hydrolysis activity"/>
    <property type="evidence" value="ECO:0007669"/>
    <property type="project" value="InterPro"/>
</dbReference>
<dbReference type="Gene3D" id="3.40.50.300">
    <property type="entry name" value="P-loop containing nucleotide triphosphate hydrolases"/>
    <property type="match status" value="1"/>
</dbReference>
<organism evidence="6 7">
    <name type="scientific">Inquilinus limosus</name>
    <dbReference type="NCBI Taxonomy" id="171674"/>
    <lineage>
        <taxon>Bacteria</taxon>
        <taxon>Pseudomonadati</taxon>
        <taxon>Pseudomonadota</taxon>
        <taxon>Alphaproteobacteria</taxon>
        <taxon>Rhodospirillales</taxon>
        <taxon>Rhodospirillaceae</taxon>
        <taxon>Inquilinus</taxon>
    </lineage>
</organism>
<comment type="caution">
    <text evidence="6">The sequence shown here is derived from an EMBL/GenBank/DDBJ whole genome shotgun (WGS) entry which is preliminary data.</text>
</comment>
<sequence>MAVPALALAPDAAPHAPALRVEGVTLSYAVDGRTVTAVEDVSLDIRRGERLVLLGPSGCGKSSLLKSIGGFLPPASGRVLLDGRPVSRPGPDRMMVLQDFEQLLPWLTVRRNLVAALSWAKGTRRAEAAATADDMLLRVGLARVADQYPNTLSGGMKQRVAIARALALRPEVLLMDEPFAALDAMTRRRMQEELLALCQETGVTTIFVTHAIDEAIVVGSRIVVMTAHPGRIRAVIDLPGGRGPDRGDPAFAALEARIGGLIADQIRGGTETEAVDG</sequence>
<protein>
    <recommendedName>
        <fullName evidence="5">ABC transporter domain-containing protein</fullName>
    </recommendedName>
</protein>
<keyword evidence="4" id="KW-0067">ATP-binding</keyword>
<dbReference type="PANTHER" id="PTHR42788">
    <property type="entry name" value="TAURINE IMPORT ATP-BINDING PROTEIN-RELATED"/>
    <property type="match status" value="1"/>
</dbReference>
<dbReference type="InterPro" id="IPR003439">
    <property type="entry name" value="ABC_transporter-like_ATP-bd"/>
</dbReference>
<evidence type="ECO:0000256" key="4">
    <source>
        <dbReference type="ARBA" id="ARBA00022840"/>
    </source>
</evidence>
<evidence type="ECO:0000313" key="7">
    <source>
        <dbReference type="Proteomes" id="UP000196655"/>
    </source>
</evidence>
<feature type="domain" description="ABC transporter" evidence="5">
    <location>
        <begin position="19"/>
        <end position="252"/>
    </location>
</feature>
<proteinExistence type="inferred from homology"/>
<dbReference type="Pfam" id="PF00005">
    <property type="entry name" value="ABC_tran"/>
    <property type="match status" value="1"/>
</dbReference>
<evidence type="ECO:0000256" key="1">
    <source>
        <dbReference type="ARBA" id="ARBA00005417"/>
    </source>
</evidence>
<dbReference type="InterPro" id="IPR050166">
    <property type="entry name" value="ABC_transporter_ATP-bind"/>
</dbReference>
<dbReference type="RefSeq" id="WP_088154815.1">
    <property type="nucleotide sequence ID" value="NZ_NHON01000072.1"/>
</dbReference>
<evidence type="ECO:0000256" key="3">
    <source>
        <dbReference type="ARBA" id="ARBA00022741"/>
    </source>
</evidence>
<comment type="similarity">
    <text evidence="1">Belongs to the ABC transporter superfamily.</text>
</comment>
<dbReference type="GO" id="GO:0005524">
    <property type="term" value="F:ATP binding"/>
    <property type="evidence" value="ECO:0007669"/>
    <property type="project" value="UniProtKB-KW"/>
</dbReference>
<keyword evidence="3" id="KW-0547">Nucleotide-binding</keyword>
<dbReference type="EMBL" id="NHON01000072">
    <property type="protein sequence ID" value="OWJ63980.1"/>
    <property type="molecule type" value="Genomic_DNA"/>
</dbReference>
<dbReference type="PROSITE" id="PS00211">
    <property type="entry name" value="ABC_TRANSPORTER_1"/>
    <property type="match status" value="1"/>
</dbReference>
<dbReference type="InterPro" id="IPR027417">
    <property type="entry name" value="P-loop_NTPase"/>
</dbReference>
<dbReference type="OrthoDB" id="9807242at2"/>
<evidence type="ECO:0000259" key="5">
    <source>
        <dbReference type="PROSITE" id="PS50893"/>
    </source>
</evidence>
<dbReference type="InterPro" id="IPR003593">
    <property type="entry name" value="AAA+_ATPase"/>
</dbReference>
<dbReference type="PROSITE" id="PS50893">
    <property type="entry name" value="ABC_TRANSPORTER_2"/>
    <property type="match status" value="1"/>
</dbReference>
<keyword evidence="2" id="KW-0813">Transport</keyword>
<accession>A0A211ZFG0</accession>
<dbReference type="SUPFAM" id="SSF52540">
    <property type="entry name" value="P-loop containing nucleoside triphosphate hydrolases"/>
    <property type="match status" value="1"/>
</dbReference>
<name>A0A211ZFG0_9PROT</name>
<dbReference type="InterPro" id="IPR017871">
    <property type="entry name" value="ABC_transporter-like_CS"/>
</dbReference>